<dbReference type="Proteomes" id="UP000030108">
    <property type="component" value="Unassembled WGS sequence"/>
</dbReference>
<accession>X8J0E3</accession>
<gene>
    <name evidence="2" type="ORF">RSOL_139840</name>
</gene>
<evidence type="ECO:0000313" key="2">
    <source>
        <dbReference type="EMBL" id="EUC55833.1"/>
    </source>
</evidence>
<reference evidence="3" key="1">
    <citation type="journal article" date="2014" name="Genome Announc.">
        <title>Draft genome sequence of the plant-pathogenic soil fungus Rhizoctonia solani anastomosis group 3 strain Rhs1AP.</title>
        <authorList>
            <person name="Cubeta M.A."/>
            <person name="Thomas E."/>
            <person name="Dean R.A."/>
            <person name="Jabaji S."/>
            <person name="Neate S.M."/>
            <person name="Tavantzis S."/>
            <person name="Toda T."/>
            <person name="Vilgalys R."/>
            <person name="Bharathan N."/>
            <person name="Fedorova-Abrams N."/>
            <person name="Pakala S.B."/>
            <person name="Pakala S.M."/>
            <person name="Zafar N."/>
            <person name="Joardar V."/>
            <person name="Losada L."/>
            <person name="Nierman W.C."/>
        </authorList>
    </citation>
    <scope>NUCLEOTIDE SEQUENCE [LARGE SCALE GENOMIC DNA]</scope>
    <source>
        <strain evidence="3">AG-3</strain>
    </source>
</reference>
<proteinExistence type="predicted"/>
<comment type="caution">
    <text evidence="2">The sequence shown here is derived from an EMBL/GenBank/DDBJ whole genome shotgun (WGS) entry which is preliminary data.</text>
</comment>
<evidence type="ECO:0000313" key="3">
    <source>
        <dbReference type="Proteomes" id="UP000030108"/>
    </source>
</evidence>
<sequence>MSGMRSTGDSGHDMSDELGSGEGGLGDAGLRMPSPEMASVKMCTSSRRFLSRPWDQVGDSGVGLSKQSGVGEWHWSGLGLEMVLNVWSGMGSLGEAGRGL</sequence>
<dbReference type="EMBL" id="JATN01000322">
    <property type="protein sequence ID" value="EUC55833.1"/>
    <property type="molecule type" value="Genomic_DNA"/>
</dbReference>
<evidence type="ECO:0000256" key="1">
    <source>
        <dbReference type="SAM" id="MobiDB-lite"/>
    </source>
</evidence>
<feature type="region of interest" description="Disordered" evidence="1">
    <location>
        <begin position="1"/>
        <end position="38"/>
    </location>
</feature>
<dbReference type="AlphaFoldDB" id="X8J0E3"/>
<name>X8J0E3_9AGAM</name>
<protein>
    <submittedName>
        <fullName evidence="2">Uncharacterized protein</fullName>
    </submittedName>
</protein>
<organism evidence="2 3">
    <name type="scientific">Rhizoctonia solani AG-3 Rhs1AP</name>
    <dbReference type="NCBI Taxonomy" id="1086054"/>
    <lineage>
        <taxon>Eukaryota</taxon>
        <taxon>Fungi</taxon>
        <taxon>Dikarya</taxon>
        <taxon>Basidiomycota</taxon>
        <taxon>Agaricomycotina</taxon>
        <taxon>Agaricomycetes</taxon>
        <taxon>Cantharellales</taxon>
        <taxon>Ceratobasidiaceae</taxon>
        <taxon>Rhizoctonia</taxon>
    </lineage>
</organism>